<dbReference type="PROSITE" id="PS51002">
    <property type="entry name" value="CYTB_NTER"/>
    <property type="match status" value="1"/>
</dbReference>
<evidence type="ECO:0000256" key="11">
    <source>
        <dbReference type="ARBA" id="ARBA00022982"/>
    </source>
</evidence>
<feature type="binding site" description="axial binding residue" evidence="18">
    <location>
        <position position="197"/>
    </location>
    <ligand>
        <name>heme b</name>
        <dbReference type="ChEBI" id="CHEBI:60344"/>
        <label>b566</label>
    </ligand>
    <ligandPart>
        <name>Fe</name>
        <dbReference type="ChEBI" id="CHEBI:18248"/>
    </ligandPart>
</feature>
<feature type="transmembrane region" description="Helical" evidence="19">
    <location>
        <begin position="30"/>
        <end position="57"/>
    </location>
</feature>
<dbReference type="InterPro" id="IPR027387">
    <property type="entry name" value="Cytb/b6-like_sf"/>
</dbReference>
<dbReference type="Gene3D" id="1.20.810.10">
    <property type="entry name" value="Cytochrome Bc1 Complex, Chain C"/>
    <property type="match status" value="1"/>
</dbReference>
<feature type="transmembrane region" description="Helical" evidence="19">
    <location>
        <begin position="225"/>
        <end position="245"/>
    </location>
</feature>
<dbReference type="CDD" id="cd00284">
    <property type="entry name" value="Cytochrome_b_N"/>
    <property type="match status" value="1"/>
</dbReference>
<evidence type="ECO:0000256" key="18">
    <source>
        <dbReference type="PIRSR" id="PIRSR038885-2"/>
    </source>
</evidence>
<dbReference type="SUPFAM" id="SSF81342">
    <property type="entry name" value="Transmembrane di-heme cytochromes"/>
    <property type="match status" value="1"/>
</dbReference>
<keyword evidence="8 19" id="KW-0812">Transmembrane</keyword>
<organism evidence="22">
    <name type="scientific">Arrenurus rostratus</name>
    <dbReference type="NCBI Taxonomy" id="3136836"/>
    <lineage>
        <taxon>Eukaryota</taxon>
        <taxon>Metazoa</taxon>
        <taxon>Ecdysozoa</taxon>
        <taxon>Arthropoda</taxon>
        <taxon>Chelicerata</taxon>
        <taxon>Arachnida</taxon>
        <taxon>Acari</taxon>
        <taxon>Acariformes</taxon>
        <taxon>Trombidiformes</taxon>
        <taxon>Prostigmata</taxon>
        <taxon>Anystina</taxon>
        <taxon>Parasitengona</taxon>
        <taxon>Hydracarina</taxon>
        <taxon>Arrenuroidea</taxon>
        <taxon>Arrenuridae</taxon>
        <taxon>Arrenurus</taxon>
    </lineage>
</organism>
<keyword evidence="16 19" id="KW-0472">Membrane</keyword>
<evidence type="ECO:0000259" key="20">
    <source>
        <dbReference type="PROSITE" id="PS51002"/>
    </source>
</evidence>
<evidence type="ECO:0000256" key="7">
    <source>
        <dbReference type="ARBA" id="ARBA00022660"/>
    </source>
</evidence>
<feature type="binding site" description="axial binding residue" evidence="18">
    <location>
        <position position="98"/>
    </location>
    <ligand>
        <name>heme b</name>
        <dbReference type="ChEBI" id="CHEBI:60344"/>
        <label>b566</label>
    </ligand>
    <ligandPart>
        <name>Fe</name>
        <dbReference type="ChEBI" id="CHEBI:18248"/>
    </ligandPart>
</feature>
<reference evidence="22" key="1">
    <citation type="submission" date="2023-12" db="EMBL/GenBank/DDBJ databases">
        <authorList>
            <person name="Li p."/>
        </authorList>
    </citation>
    <scope>NUCLEOTIDE SEQUENCE</scope>
</reference>
<feature type="transmembrane region" description="Helical" evidence="19">
    <location>
        <begin position="289"/>
        <end position="308"/>
    </location>
</feature>
<evidence type="ECO:0000256" key="14">
    <source>
        <dbReference type="ARBA" id="ARBA00023075"/>
    </source>
</evidence>
<evidence type="ECO:0000256" key="12">
    <source>
        <dbReference type="ARBA" id="ARBA00022989"/>
    </source>
</evidence>
<dbReference type="Pfam" id="PF00032">
    <property type="entry name" value="Cytochrom_B_C"/>
    <property type="match status" value="1"/>
</dbReference>
<dbReference type="InterPro" id="IPR036150">
    <property type="entry name" value="Cyt_b/b6_C_sf"/>
</dbReference>
<comment type="subcellular location">
    <subcellularLocation>
        <location evidence="2">Mitochondrion inner membrane</location>
        <topology evidence="2">Multi-pass membrane protein</topology>
    </subcellularLocation>
</comment>
<keyword evidence="13 18" id="KW-0408">Iron</keyword>
<dbReference type="GO" id="GO:0006122">
    <property type="term" value="P:mitochondrial electron transport, ubiquinol to cytochrome c"/>
    <property type="evidence" value="ECO:0007669"/>
    <property type="project" value="TreeGrafter"/>
</dbReference>
<feature type="transmembrane region" description="Helical" evidence="19">
    <location>
        <begin position="114"/>
        <end position="134"/>
    </location>
</feature>
<evidence type="ECO:0000259" key="21">
    <source>
        <dbReference type="PROSITE" id="PS51003"/>
    </source>
</evidence>
<dbReference type="PIRSF" id="PIRSF038885">
    <property type="entry name" value="COB"/>
    <property type="match status" value="1"/>
</dbReference>
<dbReference type="PANTHER" id="PTHR19271">
    <property type="entry name" value="CYTOCHROME B"/>
    <property type="match status" value="1"/>
</dbReference>
<feature type="binding site" evidence="17">
    <location>
        <position position="202"/>
    </location>
    <ligand>
        <name>a ubiquinone</name>
        <dbReference type="ChEBI" id="CHEBI:16389"/>
    </ligand>
</feature>
<name>A0AAU6QEC9_9ACAR</name>
<protein>
    <recommendedName>
        <fullName evidence="4 19">Cytochrome b</fullName>
    </recommendedName>
</protein>
<evidence type="ECO:0000256" key="16">
    <source>
        <dbReference type="ARBA" id="ARBA00023136"/>
    </source>
</evidence>
<keyword evidence="5 19" id="KW-0813">Transport</keyword>
<evidence type="ECO:0000256" key="15">
    <source>
        <dbReference type="ARBA" id="ARBA00023128"/>
    </source>
</evidence>
<feature type="binding site" description="axial binding residue" evidence="18">
    <location>
        <position position="84"/>
    </location>
    <ligand>
        <name>heme b</name>
        <dbReference type="ChEBI" id="CHEBI:60344"/>
        <label>b562</label>
    </ligand>
    <ligandPart>
        <name>Fe</name>
        <dbReference type="ChEBI" id="CHEBI:18248"/>
    </ligandPart>
</feature>
<geneLocation type="mitochondrion" evidence="22"/>
<comment type="cofactor">
    <cofactor evidence="18">
        <name>heme</name>
        <dbReference type="ChEBI" id="CHEBI:30413"/>
    </cofactor>
    <text evidence="18">Binds 2 heme groups non-covalently.</text>
</comment>
<comment type="function">
    <text evidence="1 19">Component of the ubiquinol-cytochrome c reductase complex (complex III or cytochrome b-c1 complex) that is part of the mitochondrial respiratory chain. The b-c1 complex mediates electron transfer from ubiquinol to cytochrome c. Contributes to the generation of a proton gradient across the mitochondrial membrane that is then used for ATP synthesis.</text>
</comment>
<comment type="similarity">
    <text evidence="19">Belongs to the cytochrome b family.</text>
</comment>
<feature type="transmembrane region" description="Helical" evidence="19">
    <location>
        <begin position="141"/>
        <end position="164"/>
    </location>
</feature>
<keyword evidence="12 19" id="KW-1133">Transmembrane helix</keyword>
<feature type="domain" description="Cytochrome b/b6 C-terminal region profile" evidence="21">
    <location>
        <begin position="211"/>
        <end position="365"/>
    </location>
</feature>
<dbReference type="AlphaFoldDB" id="A0AAU6QEC9"/>
<feature type="transmembrane region" description="Helical" evidence="19">
    <location>
        <begin position="78"/>
        <end position="99"/>
    </location>
</feature>
<keyword evidence="11 19" id="KW-0249">Electron transport</keyword>
<evidence type="ECO:0000256" key="13">
    <source>
        <dbReference type="ARBA" id="ARBA00023004"/>
    </source>
</evidence>
<evidence type="ECO:0000256" key="5">
    <source>
        <dbReference type="ARBA" id="ARBA00022448"/>
    </source>
</evidence>
<accession>A0AAU6QEC9</accession>
<evidence type="ECO:0000256" key="9">
    <source>
        <dbReference type="ARBA" id="ARBA00022723"/>
    </source>
</evidence>
<evidence type="ECO:0000256" key="2">
    <source>
        <dbReference type="ARBA" id="ARBA00004448"/>
    </source>
</evidence>
<keyword evidence="7 19" id="KW-0679">Respiratory chain</keyword>
<evidence type="ECO:0000313" key="22">
    <source>
        <dbReference type="EMBL" id="WYM45484.1"/>
    </source>
</evidence>
<keyword evidence="10" id="KW-0999">Mitochondrion inner membrane</keyword>
<dbReference type="GO" id="GO:0016491">
    <property type="term" value="F:oxidoreductase activity"/>
    <property type="evidence" value="ECO:0007669"/>
    <property type="project" value="UniProtKB-UniRule"/>
</dbReference>
<feature type="transmembrane region" description="Helical" evidence="19">
    <location>
        <begin position="184"/>
        <end position="204"/>
    </location>
</feature>
<sequence length="365" mass="41948">MKKKISNISPIVKTMKNSILSLPTPSNISYMWNFGSMLGFNLMIQILTGIFISMHYTPHTSMAFESTIHIIRDTNMGWLMRTLHMNMASLFFILIYLHIGRNMMFSSFKKEETWTSGIMITFVLMGTAFMGYVLPWGQMSFWGATVITNLISAIPFIGTEIVQWVWGGFSVSNATLNRFFSFHFLFPFILSALVIIHIITLHEYGSSNPTGIKNSNEMMKFHPYFSWKDMITPILFFISIMIITLMNPNMMGDPENFNPANPMMTPIHIQPEWYFLFAYAILRAIPNKIGGVIALVMSIVILLFLSMTKKMYSSCKFNPQKKITFWTFATSFILLSWEGAKQIEEPFDLMSKITSVIYFASVMMI</sequence>
<keyword evidence="9 18" id="KW-0479">Metal-binding</keyword>
<evidence type="ECO:0000256" key="1">
    <source>
        <dbReference type="ARBA" id="ARBA00002566"/>
    </source>
</evidence>
<dbReference type="PROSITE" id="PS51003">
    <property type="entry name" value="CYTB_CTER"/>
    <property type="match status" value="1"/>
</dbReference>
<dbReference type="EMBL" id="PP056089">
    <property type="protein sequence ID" value="WYM45484.1"/>
    <property type="molecule type" value="Genomic_DNA"/>
</dbReference>
<evidence type="ECO:0000256" key="17">
    <source>
        <dbReference type="PIRSR" id="PIRSR038885-1"/>
    </source>
</evidence>
<dbReference type="GO" id="GO:0045275">
    <property type="term" value="C:respiratory chain complex III"/>
    <property type="evidence" value="ECO:0007669"/>
    <property type="project" value="InterPro"/>
</dbReference>
<dbReference type="InterPro" id="IPR005797">
    <property type="entry name" value="Cyt_b/b6_N"/>
</dbReference>
<proteinExistence type="inferred from homology"/>
<evidence type="ECO:0000256" key="3">
    <source>
        <dbReference type="ARBA" id="ARBA00011649"/>
    </source>
</evidence>
<dbReference type="CDD" id="cd00290">
    <property type="entry name" value="cytochrome_b_C"/>
    <property type="match status" value="1"/>
</dbReference>
<keyword evidence="14" id="KW-0830">Ubiquinone</keyword>
<evidence type="ECO:0000256" key="19">
    <source>
        <dbReference type="RuleBase" id="RU362117"/>
    </source>
</evidence>
<dbReference type="InterPro" id="IPR048260">
    <property type="entry name" value="Cytochrome_b_C_euk/bac"/>
</dbReference>
<evidence type="ECO:0000256" key="6">
    <source>
        <dbReference type="ARBA" id="ARBA00022617"/>
    </source>
</evidence>
<evidence type="ECO:0000256" key="10">
    <source>
        <dbReference type="ARBA" id="ARBA00022792"/>
    </source>
</evidence>
<dbReference type="SUPFAM" id="SSF81648">
    <property type="entry name" value="a domain/subunit of cytochrome bc1 complex (Ubiquinol-cytochrome c reductase)"/>
    <property type="match status" value="1"/>
</dbReference>
<gene>
    <name evidence="22" type="primary">CYTB</name>
</gene>
<feature type="transmembrane region" description="Helical" evidence="19">
    <location>
        <begin position="265"/>
        <end position="282"/>
    </location>
</feature>
<dbReference type="GO" id="GO:0008121">
    <property type="term" value="F:quinol-cytochrome-c reductase activity"/>
    <property type="evidence" value="ECO:0007669"/>
    <property type="project" value="InterPro"/>
</dbReference>
<dbReference type="Pfam" id="PF00033">
    <property type="entry name" value="Cytochrome_B"/>
    <property type="match status" value="1"/>
</dbReference>
<dbReference type="PANTHER" id="PTHR19271:SF16">
    <property type="entry name" value="CYTOCHROME B"/>
    <property type="match status" value="1"/>
</dbReference>
<dbReference type="InterPro" id="IPR005798">
    <property type="entry name" value="Cyt_b/b6_C"/>
</dbReference>
<comment type="subunit">
    <text evidence="3">The main subunits of complex b-c1 are: cytochrome b, cytochrome c1 and the Rieske protein.</text>
</comment>
<keyword evidence="15 19" id="KW-0496">Mitochondrion</keyword>
<comment type="cofactor">
    <cofactor evidence="19">
        <name>heme b</name>
        <dbReference type="ChEBI" id="CHEBI:60344"/>
    </cofactor>
    <text evidence="19">Binds 2 heme groups non-covalently.</text>
</comment>
<evidence type="ECO:0000256" key="8">
    <source>
        <dbReference type="ARBA" id="ARBA00022692"/>
    </source>
</evidence>
<feature type="domain" description="Cytochrome b/b6 N-terminal region profile" evidence="20">
    <location>
        <begin position="1"/>
        <end position="210"/>
    </location>
</feature>
<feature type="binding site" description="axial binding residue" evidence="18">
    <location>
        <position position="183"/>
    </location>
    <ligand>
        <name>heme b</name>
        <dbReference type="ChEBI" id="CHEBI:60344"/>
        <label>b562</label>
    </ligand>
    <ligandPart>
        <name>Fe</name>
        <dbReference type="ChEBI" id="CHEBI:18248"/>
    </ligandPart>
</feature>
<feature type="transmembrane region" description="Helical" evidence="19">
    <location>
        <begin position="323"/>
        <end position="340"/>
    </location>
</feature>
<dbReference type="GO" id="GO:0046872">
    <property type="term" value="F:metal ion binding"/>
    <property type="evidence" value="ECO:0007669"/>
    <property type="project" value="UniProtKB-UniRule"/>
</dbReference>
<dbReference type="InterPro" id="IPR016174">
    <property type="entry name" value="Di-haem_cyt_TM"/>
</dbReference>
<evidence type="ECO:0000256" key="4">
    <source>
        <dbReference type="ARBA" id="ARBA00013531"/>
    </source>
</evidence>
<dbReference type="InterPro" id="IPR048259">
    <property type="entry name" value="Cytochrome_b_N_euk/bac"/>
</dbReference>
<dbReference type="GO" id="GO:0005743">
    <property type="term" value="C:mitochondrial inner membrane"/>
    <property type="evidence" value="ECO:0007669"/>
    <property type="project" value="UniProtKB-SubCell"/>
</dbReference>
<keyword evidence="6 18" id="KW-0349">Heme</keyword>
<dbReference type="InterPro" id="IPR030689">
    <property type="entry name" value="Cytochrome_b"/>
</dbReference>